<evidence type="ECO:0000313" key="2">
    <source>
        <dbReference type="EMBL" id="TQB69370.1"/>
    </source>
</evidence>
<dbReference type="SUPFAM" id="SSF53098">
    <property type="entry name" value="Ribonuclease H-like"/>
    <property type="match status" value="1"/>
</dbReference>
<comment type="caution">
    <text evidence="2">The sequence shown here is derived from an EMBL/GenBank/DDBJ whole genome shotgun (WGS) entry which is preliminary data.</text>
</comment>
<evidence type="ECO:0000256" key="1">
    <source>
        <dbReference type="SAM" id="MobiDB-lite"/>
    </source>
</evidence>
<gene>
    <name evidence="2" type="ORF">MPDQ_001950</name>
</gene>
<dbReference type="EMBL" id="VIFY01000157">
    <property type="protein sequence ID" value="TQB69370.1"/>
    <property type="molecule type" value="Genomic_DNA"/>
</dbReference>
<feature type="compositionally biased region" description="Basic and acidic residues" evidence="1">
    <location>
        <begin position="102"/>
        <end position="113"/>
    </location>
</feature>
<dbReference type="Proteomes" id="UP000319663">
    <property type="component" value="Unassembled WGS sequence"/>
</dbReference>
<feature type="compositionally biased region" description="Pro residues" evidence="1">
    <location>
        <begin position="41"/>
        <end position="57"/>
    </location>
</feature>
<reference evidence="2 3" key="1">
    <citation type="submission" date="2019-06" db="EMBL/GenBank/DDBJ databases">
        <title>Wine fermentation using esterase from Monascus purpureus.</title>
        <authorList>
            <person name="Geng C."/>
            <person name="Zhang Y."/>
        </authorList>
    </citation>
    <scope>NUCLEOTIDE SEQUENCE [LARGE SCALE GENOMIC DNA]</scope>
    <source>
        <strain evidence="2">HQ1</strain>
    </source>
</reference>
<protein>
    <recommendedName>
        <fullName evidence="4">RNase H type-1 domain-containing protein</fullName>
    </recommendedName>
</protein>
<organism evidence="2 3">
    <name type="scientific">Monascus purpureus</name>
    <name type="common">Red mold</name>
    <name type="synonym">Monascus anka</name>
    <dbReference type="NCBI Taxonomy" id="5098"/>
    <lineage>
        <taxon>Eukaryota</taxon>
        <taxon>Fungi</taxon>
        <taxon>Dikarya</taxon>
        <taxon>Ascomycota</taxon>
        <taxon>Pezizomycotina</taxon>
        <taxon>Eurotiomycetes</taxon>
        <taxon>Eurotiomycetidae</taxon>
        <taxon>Eurotiales</taxon>
        <taxon>Aspergillaceae</taxon>
        <taxon>Monascus</taxon>
    </lineage>
</organism>
<dbReference type="AlphaFoldDB" id="A0A507QQT0"/>
<accession>A0A507QQT0</accession>
<feature type="region of interest" description="Disordered" evidence="1">
    <location>
        <begin position="94"/>
        <end position="114"/>
    </location>
</feature>
<name>A0A507QQT0_MONPU</name>
<feature type="region of interest" description="Disordered" evidence="1">
    <location>
        <begin position="34"/>
        <end position="67"/>
    </location>
</feature>
<proteinExistence type="predicted"/>
<evidence type="ECO:0000313" key="3">
    <source>
        <dbReference type="Proteomes" id="UP000319663"/>
    </source>
</evidence>
<dbReference type="InterPro" id="IPR012337">
    <property type="entry name" value="RNaseH-like_sf"/>
</dbReference>
<sequence>MVAHSFPGRYQRYLLVNMRKVVGSSPISVGFFLPQATTGSPDPPLGRPPSSIPPNHPAPQIQPQHTPAAGIPLSLQAEYIDTYLYPPLGHDTEASNLHPGLRARDPTPRDQDSRAQWIDTQDPTDLFIYSDGSWTNPNTHSADARWAIFWRKKHDLLHQGHLQPDPSRGHAGIPGNEIADHEAKQGFQADPPADPKPCTFATAPKICKQSLQDDFAAQWEKNAPDRYKKLRISITKRPGHTRLPPDLAARTWRLRSIP</sequence>
<keyword evidence="3" id="KW-1185">Reference proteome</keyword>
<evidence type="ECO:0008006" key="4">
    <source>
        <dbReference type="Google" id="ProtNLM"/>
    </source>
</evidence>